<comment type="subcellular location">
    <subcellularLocation>
        <location evidence="1 8 9">Nucleus</location>
    </subcellularLocation>
</comment>
<dbReference type="Gene3D" id="1.10.260.40">
    <property type="entry name" value="lambda repressor-like DNA-binding domains"/>
    <property type="match status" value="1"/>
</dbReference>
<dbReference type="GO" id="GO:0005634">
    <property type="term" value="C:nucleus"/>
    <property type="evidence" value="ECO:0007669"/>
    <property type="project" value="UniProtKB-SubCell"/>
</dbReference>
<name>A0A6P7TV85_9MOLL</name>
<evidence type="ECO:0000256" key="6">
    <source>
        <dbReference type="ARBA" id="ARBA00023163"/>
    </source>
</evidence>
<keyword evidence="3 10" id="KW-0805">Transcription regulation</keyword>
<dbReference type="CDD" id="cd00086">
    <property type="entry name" value="homeodomain"/>
    <property type="match status" value="1"/>
</dbReference>
<dbReference type="InterPro" id="IPR051649">
    <property type="entry name" value="CUT_Homeobox"/>
</dbReference>
<organism evidence="13 14">
    <name type="scientific">Octopus sinensis</name>
    <name type="common">East Asian common octopus</name>
    <dbReference type="NCBI Taxonomy" id="2607531"/>
    <lineage>
        <taxon>Eukaryota</taxon>
        <taxon>Metazoa</taxon>
        <taxon>Spiralia</taxon>
        <taxon>Lophotrochozoa</taxon>
        <taxon>Mollusca</taxon>
        <taxon>Cephalopoda</taxon>
        <taxon>Coleoidea</taxon>
        <taxon>Octopodiformes</taxon>
        <taxon>Octopoda</taxon>
        <taxon>Incirrata</taxon>
        <taxon>Octopodidae</taxon>
        <taxon>Octopus</taxon>
    </lineage>
</organism>
<dbReference type="AlphaFoldDB" id="A0A6P7TV85"/>
<evidence type="ECO:0000256" key="9">
    <source>
        <dbReference type="RuleBase" id="RU000682"/>
    </source>
</evidence>
<keyword evidence="7 8" id="KW-0539">Nucleus</keyword>
<dbReference type="PROSITE" id="PS51042">
    <property type="entry name" value="CUT"/>
    <property type="match status" value="1"/>
</dbReference>
<evidence type="ECO:0000256" key="7">
    <source>
        <dbReference type="ARBA" id="ARBA00023242"/>
    </source>
</evidence>
<dbReference type="GO" id="GO:0000978">
    <property type="term" value="F:RNA polymerase II cis-regulatory region sequence-specific DNA binding"/>
    <property type="evidence" value="ECO:0007669"/>
    <property type="project" value="TreeGrafter"/>
</dbReference>
<evidence type="ECO:0000313" key="13">
    <source>
        <dbReference type="Proteomes" id="UP000515154"/>
    </source>
</evidence>
<gene>
    <name evidence="14" type="primary">LOC115230191</name>
</gene>
<dbReference type="Gene3D" id="1.10.10.60">
    <property type="entry name" value="Homeodomain-like"/>
    <property type="match status" value="1"/>
</dbReference>
<dbReference type="PANTHER" id="PTHR14057:SF47">
    <property type="entry name" value="HOMEOBOX PROTEIN ONECUT"/>
    <property type="match status" value="1"/>
</dbReference>
<dbReference type="InterPro" id="IPR003350">
    <property type="entry name" value="CUT_dom"/>
</dbReference>
<dbReference type="PROSITE" id="PS50071">
    <property type="entry name" value="HOMEOBOX_2"/>
    <property type="match status" value="1"/>
</dbReference>
<keyword evidence="4 8" id="KW-0238">DNA-binding</keyword>
<evidence type="ECO:0000259" key="11">
    <source>
        <dbReference type="PROSITE" id="PS50071"/>
    </source>
</evidence>
<reference evidence="14" key="1">
    <citation type="submission" date="2025-08" db="UniProtKB">
        <authorList>
            <consortium name="RefSeq"/>
        </authorList>
    </citation>
    <scope>IDENTIFICATION</scope>
</reference>
<comment type="similarity">
    <text evidence="2 10">Belongs to the CUT homeobox family.</text>
</comment>
<keyword evidence="5 8" id="KW-0371">Homeobox</keyword>
<dbReference type="SUPFAM" id="SSF47413">
    <property type="entry name" value="lambda repressor-like DNA-binding domains"/>
    <property type="match status" value="1"/>
</dbReference>
<dbReference type="SUPFAM" id="SSF46689">
    <property type="entry name" value="Homeodomain-like"/>
    <property type="match status" value="1"/>
</dbReference>
<evidence type="ECO:0000256" key="2">
    <source>
        <dbReference type="ARBA" id="ARBA00008190"/>
    </source>
</evidence>
<dbReference type="SMART" id="SM00389">
    <property type="entry name" value="HOX"/>
    <property type="match status" value="1"/>
</dbReference>
<evidence type="ECO:0000256" key="4">
    <source>
        <dbReference type="ARBA" id="ARBA00023125"/>
    </source>
</evidence>
<dbReference type="Proteomes" id="UP000515154">
    <property type="component" value="Unplaced"/>
</dbReference>
<protein>
    <recommendedName>
        <fullName evidence="10">One cut domain family member</fullName>
    </recommendedName>
</protein>
<evidence type="ECO:0000256" key="1">
    <source>
        <dbReference type="ARBA" id="ARBA00004123"/>
    </source>
</evidence>
<evidence type="ECO:0000256" key="8">
    <source>
        <dbReference type="PROSITE-ProRule" id="PRU00108"/>
    </source>
</evidence>
<dbReference type="RefSeq" id="XP_029656259.2">
    <property type="nucleotide sequence ID" value="XM_029800399.2"/>
</dbReference>
<evidence type="ECO:0000256" key="5">
    <source>
        <dbReference type="ARBA" id="ARBA00023155"/>
    </source>
</evidence>
<feature type="domain" description="Homeobox" evidence="11">
    <location>
        <begin position="225"/>
        <end position="285"/>
    </location>
</feature>
<dbReference type="InterPro" id="IPR001356">
    <property type="entry name" value="HD"/>
</dbReference>
<evidence type="ECO:0000256" key="10">
    <source>
        <dbReference type="RuleBase" id="RU361129"/>
    </source>
</evidence>
<dbReference type="GO" id="GO:0000981">
    <property type="term" value="F:DNA-binding transcription factor activity, RNA polymerase II-specific"/>
    <property type="evidence" value="ECO:0007669"/>
    <property type="project" value="TreeGrafter"/>
</dbReference>
<dbReference type="InterPro" id="IPR010982">
    <property type="entry name" value="Lambda_DNA-bd_dom_sf"/>
</dbReference>
<keyword evidence="6 10" id="KW-0804">Transcription</keyword>
<dbReference type="SMART" id="SM01109">
    <property type="entry name" value="CUT"/>
    <property type="match status" value="1"/>
</dbReference>
<feature type="DNA-binding region" description="Homeobox" evidence="8">
    <location>
        <begin position="227"/>
        <end position="286"/>
    </location>
</feature>
<keyword evidence="13" id="KW-1185">Reference proteome</keyword>
<evidence type="ECO:0000259" key="12">
    <source>
        <dbReference type="PROSITE" id="PS51042"/>
    </source>
</evidence>
<dbReference type="Pfam" id="PF00046">
    <property type="entry name" value="Homeodomain"/>
    <property type="match status" value="1"/>
</dbReference>
<dbReference type="PANTHER" id="PTHR14057">
    <property type="entry name" value="TRANSCRIPTION FACTOR ONECUT"/>
    <property type="match status" value="1"/>
</dbReference>
<proteinExistence type="inferred from homology"/>
<accession>A0A6P7TV85</accession>
<dbReference type="KEGG" id="osn:115230191"/>
<evidence type="ECO:0000256" key="3">
    <source>
        <dbReference type="ARBA" id="ARBA00023015"/>
    </source>
</evidence>
<dbReference type="Pfam" id="PF02376">
    <property type="entry name" value="CUT"/>
    <property type="match status" value="1"/>
</dbReference>
<evidence type="ECO:0000313" key="14">
    <source>
        <dbReference type="RefSeq" id="XP_029656259.2"/>
    </source>
</evidence>
<sequence length="319" mass="36506">MLRDASSTLSTPYTSNAPRSLTGSFPFSLENAQQNSYFNFPGVIGNYMLLEYLGDGSTNIPPPPTLSHIPAMLSTCPPHSGPVEHHHVPFPSKWGELKPDLGRSGMEYRHEFYTHDNSGKDSVDSEGVCGEEIDTRELTMQIIAELKRFSIPQAIFSKRVLRRSQGTLSDLLRNPKPWNKLKSGRETFRRMRRWMMEPENERVAQLREAVMHRKDYEYDRHTDRTFIKKPRLVFTDYQRQTLNGVFKDCRRPSKEMQTTLASNLGLQVTTVANFFMNARRRSVDKWNDDSLQGEQSFLSLVGTANSPQLKSGADNLNDQ</sequence>
<feature type="domain" description="CUT" evidence="12">
    <location>
        <begin position="124"/>
        <end position="210"/>
    </location>
</feature>
<dbReference type="InterPro" id="IPR009057">
    <property type="entry name" value="Homeodomain-like_sf"/>
</dbReference>
<dbReference type="FunFam" id="1.10.260.40:FF:000005">
    <property type="entry name" value="One cut domain family member"/>
    <property type="match status" value="1"/>
</dbReference>